<protein>
    <submittedName>
        <fullName evidence="1">Uncharacterized protein</fullName>
    </submittedName>
</protein>
<name>A0ABP7RYP7_9SPHN</name>
<evidence type="ECO:0000313" key="2">
    <source>
        <dbReference type="Proteomes" id="UP001501310"/>
    </source>
</evidence>
<accession>A0ABP7RYP7</accession>
<sequence length="453" mass="49730">MGAGVSIKNDYLAENRAIYLPAISETFARSVHRSTLDPSLPLTARHLNFLDPGNPSFFYPFALYSAGQAASKSGNVPPCMVTSRDRDETIVVGDSGGYQIQTQKIEFDPASTPRTMLKWLEQVADWSMVLDFPTGGISSGAMRPHAERLEKEGYDLAAMAKANGLGIDFNACLTQTKLNNDIFLAQRTPGKTRLLNVLQGRNKRESKYWYDAVKHLPFEGWALAGAHRDHFSLIVHRLLDMHADGLLRDCKWIHVLGVGSLQIGCLLTVVQRAVRQAIGNAVQFSFDSATPFLSSANGLVCSGCRLGAQGWSVQYKKFSQLGGSNNALLFDILRELLETRSRASCEIYSADTLVSRSINLSDMQRADGMPSTDGGILLTHHNVQALLDAHSSAQALFFRSDPLRPDPTAVPLSIKTAAEMVRLLFEELGRGVSPTALHARVDEWQPWLDEIGA</sequence>
<proteinExistence type="predicted"/>
<dbReference type="Gene3D" id="3.20.20.105">
    <property type="entry name" value="Queuine tRNA-ribosyltransferase-like"/>
    <property type="match status" value="1"/>
</dbReference>
<dbReference type="InterPro" id="IPR036511">
    <property type="entry name" value="TGT-like_sf"/>
</dbReference>
<reference evidence="2" key="1">
    <citation type="journal article" date="2019" name="Int. J. Syst. Evol. Microbiol.">
        <title>The Global Catalogue of Microorganisms (GCM) 10K type strain sequencing project: providing services to taxonomists for standard genome sequencing and annotation.</title>
        <authorList>
            <consortium name="The Broad Institute Genomics Platform"/>
            <consortium name="The Broad Institute Genome Sequencing Center for Infectious Disease"/>
            <person name="Wu L."/>
            <person name="Ma J."/>
        </authorList>
    </citation>
    <scope>NUCLEOTIDE SEQUENCE [LARGE SCALE GENOMIC DNA]</scope>
    <source>
        <strain evidence="2">JCM 16603</strain>
    </source>
</reference>
<evidence type="ECO:0000313" key="1">
    <source>
        <dbReference type="EMBL" id="GAA4003955.1"/>
    </source>
</evidence>
<gene>
    <name evidence="1" type="ORF">GCM10022211_14800</name>
</gene>
<keyword evidence="2" id="KW-1185">Reference proteome</keyword>
<dbReference type="Proteomes" id="UP001501310">
    <property type="component" value="Unassembled WGS sequence"/>
</dbReference>
<comment type="caution">
    <text evidence="1">The sequence shown here is derived from an EMBL/GenBank/DDBJ whole genome shotgun (WGS) entry which is preliminary data.</text>
</comment>
<dbReference type="EMBL" id="BAAAZD010000001">
    <property type="protein sequence ID" value="GAA4003955.1"/>
    <property type="molecule type" value="Genomic_DNA"/>
</dbReference>
<organism evidence="1 2">
    <name type="scientific">Sphingomonas humi</name>
    <dbReference type="NCBI Taxonomy" id="335630"/>
    <lineage>
        <taxon>Bacteria</taxon>
        <taxon>Pseudomonadati</taxon>
        <taxon>Pseudomonadota</taxon>
        <taxon>Alphaproteobacteria</taxon>
        <taxon>Sphingomonadales</taxon>
        <taxon>Sphingomonadaceae</taxon>
        <taxon>Sphingomonas</taxon>
    </lineage>
</organism>